<dbReference type="SUPFAM" id="SSF51735">
    <property type="entry name" value="NAD(P)-binding Rossmann-fold domains"/>
    <property type="match status" value="1"/>
</dbReference>
<name>A0A7W8JX56_9DEIO</name>
<dbReference type="GO" id="GO:0016020">
    <property type="term" value="C:membrane"/>
    <property type="evidence" value="ECO:0007669"/>
    <property type="project" value="TreeGrafter"/>
</dbReference>
<keyword evidence="2" id="KW-0560">Oxidoreductase</keyword>
<keyword evidence="6" id="KW-1185">Reference proteome</keyword>
<dbReference type="EMBL" id="JACHFL010000011">
    <property type="protein sequence ID" value="MBB5364630.1"/>
    <property type="molecule type" value="Genomic_DNA"/>
</dbReference>
<evidence type="ECO:0000313" key="5">
    <source>
        <dbReference type="EMBL" id="MBB5364630.1"/>
    </source>
</evidence>
<dbReference type="CDD" id="cd05233">
    <property type="entry name" value="SDR_c"/>
    <property type="match status" value="1"/>
</dbReference>
<dbReference type="AlphaFoldDB" id="A0A7W8JX56"/>
<evidence type="ECO:0000256" key="3">
    <source>
        <dbReference type="RuleBase" id="RU000363"/>
    </source>
</evidence>
<comment type="caution">
    <text evidence="5">The sequence shown here is derived from an EMBL/GenBank/DDBJ whole genome shotgun (WGS) entry which is preliminary data.</text>
</comment>
<evidence type="ECO:0000256" key="4">
    <source>
        <dbReference type="SAM" id="MobiDB-lite"/>
    </source>
</evidence>
<dbReference type="InterPro" id="IPR020904">
    <property type="entry name" value="Sc_DH/Rdtase_CS"/>
</dbReference>
<evidence type="ECO:0000256" key="1">
    <source>
        <dbReference type="ARBA" id="ARBA00006484"/>
    </source>
</evidence>
<protein>
    <submittedName>
        <fullName evidence="5">NADP-dependent 3-hydroxy acid dehydrogenase YdfG</fullName>
    </submittedName>
</protein>
<organism evidence="5 6">
    <name type="scientific">Deinococcus humi</name>
    <dbReference type="NCBI Taxonomy" id="662880"/>
    <lineage>
        <taxon>Bacteria</taxon>
        <taxon>Thermotogati</taxon>
        <taxon>Deinococcota</taxon>
        <taxon>Deinococci</taxon>
        <taxon>Deinococcales</taxon>
        <taxon>Deinococcaceae</taxon>
        <taxon>Deinococcus</taxon>
    </lineage>
</organism>
<gene>
    <name evidence="5" type="ORF">HNQ08_003743</name>
</gene>
<proteinExistence type="inferred from homology"/>
<dbReference type="PANTHER" id="PTHR44196:SF1">
    <property type="entry name" value="DEHYDROGENASE_REDUCTASE SDR FAMILY MEMBER 7B"/>
    <property type="match status" value="1"/>
</dbReference>
<dbReference type="InterPro" id="IPR002347">
    <property type="entry name" value="SDR_fam"/>
</dbReference>
<evidence type="ECO:0000313" key="6">
    <source>
        <dbReference type="Proteomes" id="UP000552709"/>
    </source>
</evidence>
<dbReference type="FunFam" id="3.40.50.720:FF:000084">
    <property type="entry name" value="Short-chain dehydrogenase reductase"/>
    <property type="match status" value="1"/>
</dbReference>
<feature type="region of interest" description="Disordered" evidence="4">
    <location>
        <begin position="188"/>
        <end position="219"/>
    </location>
</feature>
<sequence>MDVQGKVVIITGASMGIGAATAQVFAEAGAKLVLAARSVDKLDAVAAGLPDGTETLTVPTDMTDQAQVQALIKAARQRFGQVDILINNAGQAAVGAVATVNPDHYRQIIELNLLGPLHAMQAVIPDMRKQGGGVIINISSNVSKMAIPGIGAYASTKYALNGLTLTARNELAADNIRVVLFHPGQTATDFGANARRSNPGDGPRPTSEQAEVMRQPDSAEDVARQILEAALQEPAEAGMPMHR</sequence>
<evidence type="ECO:0000256" key="2">
    <source>
        <dbReference type="ARBA" id="ARBA00023002"/>
    </source>
</evidence>
<accession>A0A7W8JX56</accession>
<dbReference type="PANTHER" id="PTHR44196">
    <property type="entry name" value="DEHYDROGENASE/REDUCTASE SDR FAMILY MEMBER 7B"/>
    <property type="match status" value="1"/>
</dbReference>
<dbReference type="Proteomes" id="UP000552709">
    <property type="component" value="Unassembled WGS sequence"/>
</dbReference>
<dbReference type="PRINTS" id="PR00081">
    <property type="entry name" value="GDHRDH"/>
</dbReference>
<dbReference type="GO" id="GO:0016491">
    <property type="term" value="F:oxidoreductase activity"/>
    <property type="evidence" value="ECO:0007669"/>
    <property type="project" value="UniProtKB-KW"/>
</dbReference>
<dbReference type="InterPro" id="IPR036291">
    <property type="entry name" value="NAD(P)-bd_dom_sf"/>
</dbReference>
<dbReference type="Pfam" id="PF00106">
    <property type="entry name" value="adh_short"/>
    <property type="match status" value="1"/>
</dbReference>
<dbReference type="RefSeq" id="WP_184135267.1">
    <property type="nucleotide sequence ID" value="NZ_JACHFL010000011.1"/>
</dbReference>
<comment type="similarity">
    <text evidence="1 3">Belongs to the short-chain dehydrogenases/reductases (SDR) family.</text>
</comment>
<dbReference type="PROSITE" id="PS00061">
    <property type="entry name" value="ADH_SHORT"/>
    <property type="match status" value="1"/>
</dbReference>
<dbReference type="PRINTS" id="PR00080">
    <property type="entry name" value="SDRFAMILY"/>
</dbReference>
<dbReference type="Gene3D" id="3.40.50.720">
    <property type="entry name" value="NAD(P)-binding Rossmann-like Domain"/>
    <property type="match status" value="1"/>
</dbReference>
<reference evidence="5 6" key="1">
    <citation type="submission" date="2020-08" db="EMBL/GenBank/DDBJ databases">
        <title>Genomic Encyclopedia of Type Strains, Phase IV (KMG-IV): sequencing the most valuable type-strain genomes for metagenomic binning, comparative biology and taxonomic classification.</title>
        <authorList>
            <person name="Goeker M."/>
        </authorList>
    </citation>
    <scope>NUCLEOTIDE SEQUENCE [LARGE SCALE GENOMIC DNA]</scope>
    <source>
        <strain evidence="5 6">DSM 27939</strain>
    </source>
</reference>